<feature type="transmembrane region" description="Helical" evidence="1">
    <location>
        <begin position="1198"/>
        <end position="1220"/>
    </location>
</feature>
<evidence type="ECO:0000256" key="2">
    <source>
        <dbReference type="SAM" id="SignalP"/>
    </source>
</evidence>
<feature type="transmembrane region" description="Helical" evidence="1">
    <location>
        <begin position="1286"/>
        <end position="1310"/>
    </location>
</feature>
<evidence type="ECO:0000313" key="4">
    <source>
        <dbReference type="Proteomes" id="UP000051952"/>
    </source>
</evidence>
<evidence type="ECO:0000256" key="1">
    <source>
        <dbReference type="SAM" id="Phobius"/>
    </source>
</evidence>
<reference evidence="4" key="1">
    <citation type="submission" date="2015-09" db="EMBL/GenBank/DDBJ databases">
        <authorList>
            <consortium name="Pathogen Informatics"/>
        </authorList>
    </citation>
    <scope>NUCLEOTIDE SEQUENCE [LARGE SCALE GENOMIC DNA]</scope>
    <source>
        <strain evidence="4">Lake Konstanz</strain>
    </source>
</reference>
<keyword evidence="2" id="KW-0732">Signal</keyword>
<keyword evidence="4" id="KW-1185">Reference proteome</keyword>
<dbReference type="VEuPathDB" id="TriTrypDB:BSAL_28800"/>
<gene>
    <name evidence="3" type="ORF">BSAL_28800</name>
</gene>
<feature type="transmembrane region" description="Helical" evidence="1">
    <location>
        <begin position="1040"/>
        <end position="1062"/>
    </location>
</feature>
<feature type="transmembrane region" description="Helical" evidence="1">
    <location>
        <begin position="1253"/>
        <end position="1274"/>
    </location>
</feature>
<feature type="transmembrane region" description="Helical" evidence="1">
    <location>
        <begin position="994"/>
        <end position="1013"/>
    </location>
</feature>
<feature type="transmembrane region" description="Helical" evidence="1">
    <location>
        <begin position="1082"/>
        <end position="1103"/>
    </location>
</feature>
<keyword evidence="1" id="KW-0472">Membrane</keyword>
<accession>A0A0S4JQJ2</accession>
<dbReference type="EMBL" id="CYKH01001865">
    <property type="protein sequence ID" value="CUG90788.1"/>
    <property type="molecule type" value="Genomic_DNA"/>
</dbReference>
<keyword evidence="1" id="KW-1133">Transmembrane helix</keyword>
<evidence type="ECO:0000313" key="3">
    <source>
        <dbReference type="EMBL" id="CUG90788.1"/>
    </source>
</evidence>
<organism evidence="3 4">
    <name type="scientific">Bodo saltans</name>
    <name type="common">Flagellated protozoan</name>
    <dbReference type="NCBI Taxonomy" id="75058"/>
    <lineage>
        <taxon>Eukaryota</taxon>
        <taxon>Discoba</taxon>
        <taxon>Euglenozoa</taxon>
        <taxon>Kinetoplastea</taxon>
        <taxon>Metakinetoplastina</taxon>
        <taxon>Eubodonida</taxon>
        <taxon>Bodonidae</taxon>
        <taxon>Bodo</taxon>
    </lineage>
</organism>
<sequence>MKLWLSLLLLNTASLFLSLPRANAEQNITTLDCNGVMQVEMASNVSYRMSNCLNTNALAPLTLANSNTSIANVDILVTGSTRPVLVHLVFSVDNISITFINCTIQMPSTGLTAPVLVQLGQGGTITNIVKLTLVNTVIRSGSFLQLLNAASVSFLAKSGIHISIVDNSDVQLLGVTAMQISNVNSEITPASSSFVFLVNRSTFSVACDDRAAKRGAILYTDPSTVPFAQASISIYASSISCVQQNLSDLYTSTNFGCFYLDAVYENGIPQLSVAVTNNTVLNVHGMKPSLTSSFSEAHFVIIHCSTAKVGTINPFPVGYGTIANFNMFLSELTAYFSSGSKTTIFYGDLGNFVDGSFIAQNVTLHHASLYNSAPKELFRLASFVYVTAQSGFQNFNITINDSNVFHQLLSGAVWANDTVALEQRRSLSNIRSALIYVSYLKNTTLVVSNSQLNAQLVGGAFAVRGPRDDDATVDLKILIPLGIVSTFLVQLQSEAAIFVNASTVVVVNSTLVCNITMGASSLIIDNANMTGMYKLGISVYGFSAGIVYLSSIASNISLTVAGCTLYQDQPTGSSWWWTMRNTFSSSTLVNITGIVVGQAVEASLSAKMDYLQTIPLVALAVAPYLGMMTDVLQQTLAVVRGVSVDITDCVLSIDPDVTIGSARSMFTSTPSSIGSVAAAVILPNFMFDGTQFTILRFQANSTQSSIAQQPFVSFIGCMSLTNATASTQMIVTDSWTKNGGIMWAASTLNLLPGCSVVLRRNRIAATASATDAESLLAPAPISPNIVFFGSEREGPVVQLVLSGNELNGFQKIFTTSAASSYIGSTARDTTRTLAAIVSIAQCNAFNSEPLRVAHVGLRSSAVLRPYETSSMLLSDGVTTVVCSMSFSKEPTASETRPLPQNVFVPPTVPTSTGVKAVASAGGVVVAVVASQLQTANPVFLQVAMLAMRLINRGGDCSYDVTIMESPMGLTIGDEDDDDSLTAPRLSGAIVGDSVLFLCTAFVIVVCGCGVVFLEVRQQRRVGIVNPETAFASQFPLWRRVFIRASLPGALVAPLSLVLEPIISSSLANLIGGNTSTSDDNAVARAIGVLGMSTYTMLTAWLIYNAWHVKGCRTVARPRHEIRLEINTDEDNSWVVFKKLLHRLTIVQHEWKGTSSRDGGSGEHRGGSGKQLALLTESKLHFAHFGATFEPYSSHRKSWFFLVEFGISFVCGVLGAIASQIGCSASLWVLLVVSIGVFIAGVAVAPYSSTMLHVTFVFNAATTALICLIGVIASYQSDDNNSGQDAALIITYIQLALVAVQMLIDWAGGLLHGTSRLSKLIALVRAILAWGASIDPLKMFDRMFISGDGSHDGAQGRVVNRKSAGTTASLDTLGALDGSGRVISVETARQLEMLIVMITSSKSRPSVENHDQ</sequence>
<feature type="signal peptide" evidence="2">
    <location>
        <begin position="1"/>
        <end position="24"/>
    </location>
</feature>
<feature type="chain" id="PRO_5006622737" evidence="2">
    <location>
        <begin position="25"/>
        <end position="1411"/>
    </location>
</feature>
<keyword evidence="1" id="KW-0812">Transmembrane</keyword>
<dbReference type="Proteomes" id="UP000051952">
    <property type="component" value="Unassembled WGS sequence"/>
</dbReference>
<protein>
    <submittedName>
        <fullName evidence="3">Membrane-associated protein, putative</fullName>
    </submittedName>
</protein>
<proteinExistence type="predicted"/>
<name>A0A0S4JQJ2_BODSA</name>
<feature type="transmembrane region" description="Helical" evidence="1">
    <location>
        <begin position="1226"/>
        <end position="1246"/>
    </location>
</feature>